<dbReference type="REBASE" id="845457">
    <property type="entry name" value="SspKM778ORF82410P"/>
</dbReference>
<protein>
    <submittedName>
        <fullName evidence="2">Uncharacterized protein</fullName>
    </submittedName>
</protein>
<feature type="compositionally biased region" description="Basic residues" evidence="1">
    <location>
        <begin position="209"/>
        <end position="219"/>
    </location>
</feature>
<feature type="region of interest" description="Disordered" evidence="1">
    <location>
        <begin position="199"/>
        <end position="236"/>
    </location>
</feature>
<gene>
    <name evidence="2" type="ORF">SHKM778_82410</name>
</gene>
<evidence type="ECO:0000256" key="1">
    <source>
        <dbReference type="SAM" id="MobiDB-lite"/>
    </source>
</evidence>
<evidence type="ECO:0000313" key="2">
    <source>
        <dbReference type="EMBL" id="BFO21853.1"/>
    </source>
</evidence>
<dbReference type="EMBL" id="AP035768">
    <property type="protein sequence ID" value="BFO21853.1"/>
    <property type="molecule type" value="Genomic_DNA"/>
</dbReference>
<reference evidence="2" key="2">
    <citation type="submission" date="2024-07" db="EMBL/GenBank/DDBJ databases">
        <title>Streptomyces haneummycinica sp. nov., a new antibiotic-producing actinobacterium isolated from marine sediment.</title>
        <authorList>
            <person name="Uemura M."/>
            <person name="Hamada M."/>
            <person name="Hirano S."/>
            <person name="Kobayashi K."/>
            <person name="Ohshiro T."/>
            <person name="Kobayashi T."/>
            <person name="Terahara T."/>
        </authorList>
    </citation>
    <scope>NUCLEOTIDE SEQUENCE</scope>
    <source>
        <strain evidence="2">KM77-8</strain>
    </source>
</reference>
<organism evidence="2">
    <name type="scientific">Streptomyces haneummycinicus</name>
    <dbReference type="NCBI Taxonomy" id="3074435"/>
    <lineage>
        <taxon>Bacteria</taxon>
        <taxon>Bacillati</taxon>
        <taxon>Actinomycetota</taxon>
        <taxon>Actinomycetes</taxon>
        <taxon>Kitasatosporales</taxon>
        <taxon>Streptomycetaceae</taxon>
        <taxon>Streptomyces</taxon>
    </lineage>
</organism>
<dbReference type="AlphaFoldDB" id="A0AAT9HXC9"/>
<reference evidence="2" key="1">
    <citation type="submission" date="2024-06" db="EMBL/GenBank/DDBJ databases">
        <authorList>
            <consortium name="consrtm"/>
            <person name="Uemura M."/>
            <person name="Terahara T."/>
        </authorList>
    </citation>
    <scope>NUCLEOTIDE SEQUENCE</scope>
    <source>
        <strain evidence="2">KM77-8</strain>
    </source>
</reference>
<name>A0AAT9HXC9_9ACTN</name>
<sequence>MSELEDLSQPAAGLYEQLITLRFEQKLQQLAQLGWHPVSEAVGSESVPHVLARYVSRTVRRVLQNLPAEERVHAANHILESINTLKGAQEWVDLIADGPQQLLAITRQEAPGVFAVRPGIPLSDTALLTNSPEEPSLGFELRAELATADRVDLLCAFVKWHGLRVIERSLRAAREREVPIRVLTTTYIGATERRALDRLVGTSEPRSRSTTRRVRRGSTPRRGCSAGAVATTRRTSGARTYRRLPSSTVWSGTFACRP</sequence>
<accession>A0AAT9HXC9</accession>
<proteinExistence type="predicted"/>